<dbReference type="GO" id="GO:0016126">
    <property type="term" value="P:sterol biosynthetic process"/>
    <property type="evidence" value="ECO:0007669"/>
    <property type="project" value="UniProtKB-KW"/>
</dbReference>
<dbReference type="GO" id="GO:0005783">
    <property type="term" value="C:endoplasmic reticulum"/>
    <property type="evidence" value="ECO:0007669"/>
    <property type="project" value="TreeGrafter"/>
</dbReference>
<dbReference type="InterPro" id="IPR002423">
    <property type="entry name" value="Cpn60/GroEL/TCP-1"/>
</dbReference>
<evidence type="ECO:0000256" key="5">
    <source>
        <dbReference type="ARBA" id="ARBA00022955"/>
    </source>
</evidence>
<keyword evidence="3" id="KW-0444">Lipid biosynthesis</keyword>
<evidence type="ECO:0000256" key="12">
    <source>
        <dbReference type="ARBA" id="ARBA00023235"/>
    </source>
</evidence>
<dbReference type="PANTHER" id="PTHR14207">
    <property type="entry name" value="STEROL ISOMERASE"/>
    <property type="match status" value="1"/>
</dbReference>
<keyword evidence="11" id="KW-0753">Steroid metabolism</keyword>
<feature type="transmembrane region" description="Helical" evidence="14">
    <location>
        <begin position="217"/>
        <end position="237"/>
    </location>
</feature>
<evidence type="ECO:0000313" key="16">
    <source>
        <dbReference type="EMBL" id="CAG8459915.1"/>
    </source>
</evidence>
<dbReference type="InterPro" id="IPR033118">
    <property type="entry name" value="EXPERA"/>
</dbReference>
<keyword evidence="5" id="KW-0752">Steroid biosynthesis</keyword>
<evidence type="ECO:0000256" key="9">
    <source>
        <dbReference type="ARBA" id="ARBA00023136"/>
    </source>
</evidence>
<evidence type="ECO:0000256" key="8">
    <source>
        <dbReference type="ARBA" id="ARBA00023098"/>
    </source>
</evidence>
<dbReference type="GO" id="GO:0004769">
    <property type="term" value="F:steroid Delta-isomerase activity"/>
    <property type="evidence" value="ECO:0007669"/>
    <property type="project" value="TreeGrafter"/>
</dbReference>
<dbReference type="PROSITE" id="PS51751">
    <property type="entry name" value="EXPERA"/>
    <property type="match status" value="1"/>
</dbReference>
<dbReference type="SUPFAM" id="SSF52029">
    <property type="entry name" value="GroEL apical domain-like"/>
    <property type="match status" value="1"/>
</dbReference>
<evidence type="ECO:0000256" key="10">
    <source>
        <dbReference type="ARBA" id="ARBA00023166"/>
    </source>
</evidence>
<dbReference type="GO" id="GO:0000247">
    <property type="term" value="F:C-8 sterol isomerase activity"/>
    <property type="evidence" value="ECO:0007669"/>
    <property type="project" value="TreeGrafter"/>
</dbReference>
<proteinExistence type="inferred from homology"/>
<dbReference type="GO" id="GO:0016020">
    <property type="term" value="C:membrane"/>
    <property type="evidence" value="ECO:0007669"/>
    <property type="project" value="UniProtKB-SubCell"/>
</dbReference>
<dbReference type="Gene3D" id="3.50.7.10">
    <property type="entry name" value="GroEL"/>
    <property type="match status" value="1"/>
</dbReference>
<dbReference type="GO" id="GO:0005524">
    <property type="term" value="F:ATP binding"/>
    <property type="evidence" value="ECO:0007669"/>
    <property type="project" value="InterPro"/>
</dbReference>
<keyword evidence="4 13" id="KW-0812">Transmembrane</keyword>
<keyword evidence="6 13" id="KW-1133">Transmembrane helix</keyword>
<accession>A0A9N8YZ82</accession>
<evidence type="ECO:0000256" key="6">
    <source>
        <dbReference type="ARBA" id="ARBA00022989"/>
    </source>
</evidence>
<feature type="transmembrane region" description="Helical" evidence="14">
    <location>
        <begin position="164"/>
        <end position="185"/>
    </location>
</feature>
<keyword evidence="8" id="KW-0443">Lipid metabolism</keyword>
<feature type="transmembrane region" description="Helical" evidence="14">
    <location>
        <begin position="249"/>
        <end position="267"/>
    </location>
</feature>
<protein>
    <submittedName>
        <fullName evidence="16">11240_t:CDS:1</fullName>
    </submittedName>
</protein>
<keyword evidence="12" id="KW-0413">Isomerase</keyword>
<dbReference type="Pfam" id="PF00118">
    <property type="entry name" value="Cpn60_TCP1"/>
    <property type="match status" value="1"/>
</dbReference>
<keyword evidence="7" id="KW-0756">Sterol biosynthesis</keyword>
<feature type="transmembrane region" description="Helical" evidence="14">
    <location>
        <begin position="132"/>
        <end position="152"/>
    </location>
</feature>
<sequence length="326" mass="37589">VINSGFFYSSAEQREKLVESERKFTDEKVKKIVEFKKQVCGDTNKGFVVINQKGIDPLSLDLLCKNGILALRQTKVFKMLQKILSFFAIHNEEKLPEQVLEVISKPELPNHPYYPTDLKLPNFTEKTYSMEYLIGVFAAATITITLVFFSIISQKRNVSGLNKFAFIWFIITGSIHIFLEGYFVYSHETIQSDNFLLAQMWKEYSLSDSRYLTSDSFVVNMEGITAVLLGPASYFAAIGIHQNWPSRHVIQLIVSLSQLYGLVLYYATTFFEGFPHSRPEPLYFWGYFFGINFLWFLIPGTLILQSCLYLTNTVREVQKKKSKKTN</sequence>
<comment type="similarity">
    <text evidence="2">Belongs to the EBP family.</text>
</comment>
<evidence type="ECO:0000256" key="1">
    <source>
        <dbReference type="ARBA" id="ARBA00004141"/>
    </source>
</evidence>
<evidence type="ECO:0000256" key="7">
    <source>
        <dbReference type="ARBA" id="ARBA00023011"/>
    </source>
</evidence>
<evidence type="ECO:0000256" key="14">
    <source>
        <dbReference type="SAM" id="Phobius"/>
    </source>
</evidence>
<keyword evidence="9 13" id="KW-0472">Membrane</keyword>
<dbReference type="InterPro" id="IPR027409">
    <property type="entry name" value="GroEL-like_apical_dom_sf"/>
</dbReference>
<feature type="transmembrane region" description="Helical" evidence="14">
    <location>
        <begin position="287"/>
        <end position="311"/>
    </location>
</feature>
<evidence type="ECO:0000256" key="11">
    <source>
        <dbReference type="ARBA" id="ARBA00023221"/>
    </source>
</evidence>
<feature type="domain" description="EXPERA" evidence="15">
    <location>
        <begin position="161"/>
        <end position="303"/>
    </location>
</feature>
<evidence type="ECO:0000256" key="3">
    <source>
        <dbReference type="ARBA" id="ARBA00022516"/>
    </source>
</evidence>
<keyword evidence="10" id="KW-1207">Sterol metabolism</keyword>
<keyword evidence="17" id="KW-1185">Reference proteome</keyword>
<feature type="non-terminal residue" evidence="16">
    <location>
        <position position="1"/>
    </location>
</feature>
<evidence type="ECO:0000256" key="13">
    <source>
        <dbReference type="PROSITE-ProRule" id="PRU01087"/>
    </source>
</evidence>
<dbReference type="GO" id="GO:0047750">
    <property type="term" value="F:cholestenol delta-isomerase activity"/>
    <property type="evidence" value="ECO:0007669"/>
    <property type="project" value="InterPro"/>
</dbReference>
<gene>
    <name evidence="16" type="ORF">FMOSSE_LOCUS1984</name>
</gene>
<dbReference type="Pfam" id="PF05241">
    <property type="entry name" value="EBP"/>
    <property type="match status" value="1"/>
</dbReference>
<evidence type="ECO:0000256" key="2">
    <source>
        <dbReference type="ARBA" id="ARBA00008337"/>
    </source>
</evidence>
<comment type="caution">
    <text evidence="16">The sequence shown here is derived from an EMBL/GenBank/DDBJ whole genome shotgun (WGS) entry which is preliminary data.</text>
</comment>
<evidence type="ECO:0000259" key="15">
    <source>
        <dbReference type="PROSITE" id="PS51751"/>
    </source>
</evidence>
<dbReference type="Proteomes" id="UP000789375">
    <property type="component" value="Unassembled WGS sequence"/>
</dbReference>
<comment type="subcellular location">
    <subcellularLocation>
        <location evidence="1">Membrane</location>
        <topology evidence="1">Multi-pass membrane protein</topology>
    </subcellularLocation>
</comment>
<evidence type="ECO:0000313" key="17">
    <source>
        <dbReference type="Proteomes" id="UP000789375"/>
    </source>
</evidence>
<evidence type="ECO:0000256" key="4">
    <source>
        <dbReference type="ARBA" id="ARBA00022692"/>
    </source>
</evidence>
<name>A0A9N8YZ82_FUNMO</name>
<dbReference type="PANTHER" id="PTHR14207:SF0">
    <property type="entry name" value="3-BETA-HYDROXYSTEROID-DELTA(8),DELTA(7)-ISOMERASE"/>
    <property type="match status" value="1"/>
</dbReference>
<dbReference type="EMBL" id="CAJVPP010000241">
    <property type="protein sequence ID" value="CAG8459915.1"/>
    <property type="molecule type" value="Genomic_DNA"/>
</dbReference>
<dbReference type="AlphaFoldDB" id="A0A9N8YZ82"/>
<dbReference type="InterPro" id="IPR007905">
    <property type="entry name" value="EBP"/>
</dbReference>
<organism evidence="16 17">
    <name type="scientific">Funneliformis mosseae</name>
    <name type="common">Endomycorrhizal fungus</name>
    <name type="synonym">Glomus mosseae</name>
    <dbReference type="NCBI Taxonomy" id="27381"/>
    <lineage>
        <taxon>Eukaryota</taxon>
        <taxon>Fungi</taxon>
        <taxon>Fungi incertae sedis</taxon>
        <taxon>Mucoromycota</taxon>
        <taxon>Glomeromycotina</taxon>
        <taxon>Glomeromycetes</taxon>
        <taxon>Glomerales</taxon>
        <taxon>Glomeraceae</taxon>
        <taxon>Funneliformis</taxon>
    </lineage>
</organism>
<reference evidence="16" key="1">
    <citation type="submission" date="2021-06" db="EMBL/GenBank/DDBJ databases">
        <authorList>
            <person name="Kallberg Y."/>
            <person name="Tangrot J."/>
            <person name="Rosling A."/>
        </authorList>
    </citation>
    <scope>NUCLEOTIDE SEQUENCE</scope>
    <source>
        <strain evidence="16">87-6 pot B 2015</strain>
    </source>
</reference>